<dbReference type="KEGG" id="vg:77924433"/>
<protein>
    <submittedName>
        <fullName evidence="1">Uncharacterized protein</fullName>
    </submittedName>
</protein>
<evidence type="ECO:0000313" key="1">
    <source>
        <dbReference type="EMBL" id="QGT55058.1"/>
    </source>
</evidence>
<keyword evidence="2" id="KW-1185">Reference proteome</keyword>
<dbReference type="RefSeq" id="YP_010648945.1">
    <property type="nucleotide sequence ID" value="NC_070763.1"/>
</dbReference>
<dbReference type="Proteomes" id="UP000423482">
    <property type="component" value="Segment"/>
</dbReference>
<evidence type="ECO:0000313" key="2">
    <source>
        <dbReference type="Proteomes" id="UP000423482"/>
    </source>
</evidence>
<accession>A0A650EZG2</accession>
<name>A0A650EZG2_9CAUD</name>
<sequence>MQDGVHLVLERIKAGIGHRLSVSYCIAFRSFLILSYHIQLRNDTKYDIVFHA</sequence>
<proteinExistence type="predicted"/>
<reference evidence="1 2" key="1">
    <citation type="submission" date="2019-04" db="EMBL/GenBank/DDBJ databases">
        <authorList>
            <person name="Pope W.H."/>
            <person name="Garlena R.A."/>
            <person name="Russell D.A."/>
            <person name="Jacobs-Sera D."/>
            <person name="Hatfull G.F."/>
        </authorList>
    </citation>
    <scope>NUCLEOTIDE SEQUENCE [LARGE SCALE GENOMIC DNA]</scope>
</reference>
<organism evidence="1 2">
    <name type="scientific">Gordonia phage Forza</name>
    <dbReference type="NCBI Taxonomy" id="2571247"/>
    <lineage>
        <taxon>Viruses</taxon>
        <taxon>Duplodnaviria</taxon>
        <taxon>Heunggongvirae</taxon>
        <taxon>Uroviricota</taxon>
        <taxon>Caudoviricetes</taxon>
        <taxon>Forzavirus</taxon>
        <taxon>Forzavirus forza</taxon>
    </lineage>
</organism>
<dbReference type="EMBL" id="MK814760">
    <property type="protein sequence ID" value="QGT55058.1"/>
    <property type="molecule type" value="Genomic_DNA"/>
</dbReference>
<gene>
    <name evidence="1" type="primary">65</name>
    <name evidence="1" type="ORF">SEA_FORZA_65</name>
</gene>
<dbReference type="GeneID" id="77924433"/>